<name>A0AAV6GIC6_9TELE</name>
<dbReference type="Gene3D" id="2.10.50.10">
    <property type="entry name" value="Tumor Necrosis Factor Receptor, subunit A, domain 2"/>
    <property type="match status" value="1"/>
</dbReference>
<evidence type="ECO:0000259" key="4">
    <source>
        <dbReference type="PROSITE" id="PS50050"/>
    </source>
</evidence>
<keyword evidence="2" id="KW-0812">Transmembrane</keyword>
<gene>
    <name evidence="5" type="ORF">AALO_G00140930</name>
</gene>
<feature type="domain" description="TNFR-Cys" evidence="4">
    <location>
        <begin position="36"/>
        <end position="84"/>
    </location>
</feature>
<evidence type="ECO:0000313" key="6">
    <source>
        <dbReference type="Proteomes" id="UP000823561"/>
    </source>
</evidence>
<comment type="caution">
    <text evidence="1">Lacks conserved residue(s) required for the propagation of feature annotation.</text>
</comment>
<feature type="chain" id="PRO_5043563146" description="TNFR-Cys domain-containing protein" evidence="3">
    <location>
        <begin position="30"/>
        <end position="167"/>
    </location>
</feature>
<evidence type="ECO:0000313" key="5">
    <source>
        <dbReference type="EMBL" id="KAG5274858.1"/>
    </source>
</evidence>
<evidence type="ECO:0000256" key="3">
    <source>
        <dbReference type="SAM" id="SignalP"/>
    </source>
</evidence>
<keyword evidence="2" id="KW-1133">Transmembrane helix</keyword>
<keyword evidence="2" id="KW-0472">Membrane</keyword>
<protein>
    <recommendedName>
        <fullName evidence="4">TNFR-Cys domain-containing protein</fullName>
    </recommendedName>
</protein>
<reference evidence="5" key="1">
    <citation type="submission" date="2020-10" db="EMBL/GenBank/DDBJ databases">
        <title>Chromosome-scale genome assembly of the Allis shad, Alosa alosa.</title>
        <authorList>
            <person name="Margot Z."/>
            <person name="Christophe K."/>
            <person name="Cabau C."/>
            <person name="Louis A."/>
            <person name="Berthelot C."/>
            <person name="Parey E."/>
            <person name="Roest Crollius H."/>
            <person name="Montfort J."/>
            <person name="Robinson-Rechavi M."/>
            <person name="Bucao C."/>
            <person name="Bouchez O."/>
            <person name="Gislard M."/>
            <person name="Lluch J."/>
            <person name="Milhes M."/>
            <person name="Lampietro C."/>
            <person name="Lopez Roques C."/>
            <person name="Donnadieu C."/>
            <person name="Braasch I."/>
            <person name="Desvignes T."/>
            <person name="Postlethwait J."/>
            <person name="Bobe J."/>
            <person name="Guiguen Y."/>
        </authorList>
    </citation>
    <scope>NUCLEOTIDE SEQUENCE</scope>
    <source>
        <strain evidence="5">M-15738</strain>
        <tissue evidence="5">Blood</tissue>
    </source>
</reference>
<proteinExistence type="predicted"/>
<sequence>MKMCFPNCGEPHSVLKVCMLLLIVSNTLCENLRCNDCDKGYFIKRNCSETSDGWLGTQCQLCSKCDGEGQRVFVNCTRYSNTLCDCGDGYVQTSNSSCQKALTTPTRTVVVTPKMKPRKICMMAAVPVFLAVFLIVLAVSVLFVARVSFKQSQQVYRMPSQTSCTPP</sequence>
<dbReference type="InterPro" id="IPR001368">
    <property type="entry name" value="TNFR/NGFR_Cys_rich_reg"/>
</dbReference>
<comment type="caution">
    <text evidence="5">The sequence shown here is derived from an EMBL/GenBank/DDBJ whole genome shotgun (WGS) entry which is preliminary data.</text>
</comment>
<keyword evidence="6" id="KW-1185">Reference proteome</keyword>
<accession>A0AAV6GIC6</accession>
<dbReference type="Pfam" id="PF00020">
    <property type="entry name" value="TNFR_c6"/>
    <property type="match status" value="1"/>
</dbReference>
<feature type="repeat" description="TNFR-Cys" evidence="1">
    <location>
        <begin position="36"/>
        <end position="84"/>
    </location>
</feature>
<dbReference type="SUPFAM" id="SSF57586">
    <property type="entry name" value="TNF receptor-like"/>
    <property type="match status" value="1"/>
</dbReference>
<feature type="signal peptide" evidence="3">
    <location>
        <begin position="1"/>
        <end position="29"/>
    </location>
</feature>
<feature type="transmembrane region" description="Helical" evidence="2">
    <location>
        <begin position="124"/>
        <end position="149"/>
    </location>
</feature>
<organism evidence="5 6">
    <name type="scientific">Alosa alosa</name>
    <name type="common">allis shad</name>
    <dbReference type="NCBI Taxonomy" id="278164"/>
    <lineage>
        <taxon>Eukaryota</taxon>
        <taxon>Metazoa</taxon>
        <taxon>Chordata</taxon>
        <taxon>Craniata</taxon>
        <taxon>Vertebrata</taxon>
        <taxon>Euteleostomi</taxon>
        <taxon>Actinopterygii</taxon>
        <taxon>Neopterygii</taxon>
        <taxon>Teleostei</taxon>
        <taxon>Clupei</taxon>
        <taxon>Clupeiformes</taxon>
        <taxon>Clupeoidei</taxon>
        <taxon>Clupeidae</taxon>
        <taxon>Alosa</taxon>
    </lineage>
</organism>
<dbReference type="AlphaFoldDB" id="A0AAV6GIC6"/>
<keyword evidence="3" id="KW-0732">Signal</keyword>
<evidence type="ECO:0000256" key="2">
    <source>
        <dbReference type="SAM" id="Phobius"/>
    </source>
</evidence>
<evidence type="ECO:0000256" key="1">
    <source>
        <dbReference type="PROSITE-ProRule" id="PRU00206"/>
    </source>
</evidence>
<dbReference type="EMBL" id="JADWDJ010000010">
    <property type="protein sequence ID" value="KAG5274858.1"/>
    <property type="molecule type" value="Genomic_DNA"/>
</dbReference>
<dbReference type="PROSITE" id="PS50050">
    <property type="entry name" value="TNFR_NGFR_2"/>
    <property type="match status" value="1"/>
</dbReference>
<dbReference type="Proteomes" id="UP000823561">
    <property type="component" value="Chromosome 10"/>
</dbReference>